<comment type="caution">
    <text evidence="2">The sequence shown here is derived from an EMBL/GenBank/DDBJ whole genome shotgun (WGS) entry which is preliminary data.</text>
</comment>
<reference evidence="2" key="1">
    <citation type="submission" date="2021-03" db="EMBL/GenBank/DDBJ databases">
        <authorList>
            <person name="Tagirdzhanova G."/>
        </authorList>
    </citation>
    <scope>NUCLEOTIDE SEQUENCE</scope>
</reference>
<dbReference type="InterPro" id="IPR021463">
    <property type="entry name" value="Methyltransf_34"/>
</dbReference>
<evidence type="ECO:0000313" key="2">
    <source>
        <dbReference type="EMBL" id="CAF9921820.1"/>
    </source>
</evidence>
<dbReference type="Pfam" id="PF11312">
    <property type="entry name" value="Methyltransf_34"/>
    <property type="match status" value="1"/>
</dbReference>
<gene>
    <name evidence="2" type="ORF">HETSPECPRED_004641</name>
</gene>
<keyword evidence="3" id="KW-1185">Reference proteome</keyword>
<evidence type="ECO:0000256" key="1">
    <source>
        <dbReference type="SAM" id="MobiDB-lite"/>
    </source>
</evidence>
<feature type="compositionally biased region" description="Basic and acidic residues" evidence="1">
    <location>
        <begin position="17"/>
        <end position="32"/>
    </location>
</feature>
<evidence type="ECO:0008006" key="4">
    <source>
        <dbReference type="Google" id="ProtNLM"/>
    </source>
</evidence>
<protein>
    <recommendedName>
        <fullName evidence="4">25S rRNA (Uridine(2843)-N(3))-methyltransferase</fullName>
    </recommendedName>
</protein>
<feature type="region of interest" description="Disordered" evidence="1">
    <location>
        <begin position="1"/>
        <end position="46"/>
    </location>
</feature>
<evidence type="ECO:0000313" key="3">
    <source>
        <dbReference type="Proteomes" id="UP000664521"/>
    </source>
</evidence>
<dbReference type="AlphaFoldDB" id="A0A8H3II75"/>
<sequence length="420" mass="47027">MAPAGNKGKRKQNPNRKGSDISDSKTTDDRTGPHASRTGLRELDPGAPPELQQLLLNVFHYTFLDQFNDSLSKIIQEVKQHLFNRDFTHAFGTQAFLDAYAMRWSPSRALAYLDIFNNLFKTRMDLQAYSFRLHRDFSDKAEERDTSVTSSPQAFPSRLQHDGTTNQIKVLSLGGGAGAEVVALAGLLCDIGRSVKSFGPTNGDLRQPQMVIEVTAVDIADWSSIIARLNASLTTTLAVPGHALSGVANDIASNLGHDSFHVKFEQHDLLKMEVSQMRPLLQDCTLVTFMFTLNELYSTSLNDTTKCLLSITDLIQQGSLLLVVDSPGSYSTVNIGKDAKSQAIQKQKGPSAQREYPMFWLLDHTLLHTAVEGAGKLGNQERQWEKLQEDDSKWFRLPRGLKYPIEIESMRYQIHLYRRL</sequence>
<dbReference type="OrthoDB" id="6419443at2759"/>
<dbReference type="Proteomes" id="UP000664521">
    <property type="component" value="Unassembled WGS sequence"/>
</dbReference>
<dbReference type="EMBL" id="CAJPDS010000029">
    <property type="protein sequence ID" value="CAF9921820.1"/>
    <property type="molecule type" value="Genomic_DNA"/>
</dbReference>
<proteinExistence type="predicted"/>
<name>A0A8H3II75_9LECA</name>
<accession>A0A8H3II75</accession>
<organism evidence="2 3">
    <name type="scientific">Heterodermia speciosa</name>
    <dbReference type="NCBI Taxonomy" id="116794"/>
    <lineage>
        <taxon>Eukaryota</taxon>
        <taxon>Fungi</taxon>
        <taxon>Dikarya</taxon>
        <taxon>Ascomycota</taxon>
        <taxon>Pezizomycotina</taxon>
        <taxon>Lecanoromycetes</taxon>
        <taxon>OSLEUM clade</taxon>
        <taxon>Lecanoromycetidae</taxon>
        <taxon>Caliciales</taxon>
        <taxon>Physciaceae</taxon>
        <taxon>Heterodermia</taxon>
    </lineage>
</organism>